<feature type="domain" description="D-isomer specific 2-hydroxyacid dehydrogenase NAD-binding" evidence="5">
    <location>
        <begin position="721"/>
        <end position="911"/>
    </location>
</feature>
<dbReference type="PANTHER" id="PTHR42789">
    <property type="entry name" value="D-ISOMER SPECIFIC 2-HYDROXYACID DEHYDROGENASE FAMILY PROTEIN (AFU_ORTHOLOGUE AFUA_6G10090)"/>
    <property type="match status" value="1"/>
</dbReference>
<dbReference type="InterPro" id="IPR006139">
    <property type="entry name" value="D-isomer_2_OHA_DH_cat_dom"/>
</dbReference>
<organism evidence="8 9">
    <name type="scientific">Aspergillus arachidicola</name>
    <dbReference type="NCBI Taxonomy" id="656916"/>
    <lineage>
        <taxon>Eukaryota</taxon>
        <taxon>Fungi</taxon>
        <taxon>Dikarya</taxon>
        <taxon>Ascomycota</taxon>
        <taxon>Pezizomycotina</taxon>
        <taxon>Eurotiomycetes</taxon>
        <taxon>Eurotiomycetidae</taxon>
        <taxon>Eurotiales</taxon>
        <taxon>Aspergillaceae</taxon>
        <taxon>Aspergillus</taxon>
        <taxon>Aspergillus subgen. Circumdati</taxon>
    </lineage>
</organism>
<evidence type="ECO:0000259" key="5">
    <source>
        <dbReference type="Pfam" id="PF02826"/>
    </source>
</evidence>
<dbReference type="STRING" id="656916.A0A2G7FNN3"/>
<dbReference type="InterPro" id="IPR006140">
    <property type="entry name" value="D-isomer_DH_NAD-bd"/>
</dbReference>
<dbReference type="GO" id="GO:0051287">
    <property type="term" value="F:NAD binding"/>
    <property type="evidence" value="ECO:0007669"/>
    <property type="project" value="InterPro"/>
</dbReference>
<dbReference type="InterPro" id="IPR022770">
    <property type="entry name" value="IucA/IucC-like_C"/>
</dbReference>
<dbReference type="GO" id="GO:0016616">
    <property type="term" value="F:oxidoreductase activity, acting on the CH-OH group of donors, NAD or NADP as acceptor"/>
    <property type="evidence" value="ECO:0007669"/>
    <property type="project" value="InterPro"/>
</dbReference>
<dbReference type="InterPro" id="IPR050857">
    <property type="entry name" value="D-2-hydroxyacid_DH"/>
</dbReference>
<dbReference type="InterPro" id="IPR007310">
    <property type="entry name" value="Aerobactin_biosyn_IucA/IucC_N"/>
</dbReference>
<name>A0A2G7FNN3_9EURO</name>
<reference evidence="8 9" key="1">
    <citation type="submission" date="2017-05" db="EMBL/GenBank/DDBJ databases">
        <title>Genome sequence for an aflatoxigenic pathogen of Argentinian peanut, Aspergillus arachidicola.</title>
        <authorList>
            <person name="Moore G."/>
            <person name="Beltz S.B."/>
            <person name="Mack B.M."/>
        </authorList>
    </citation>
    <scope>NUCLEOTIDE SEQUENCE [LARGE SCALE GENOMIC DNA]</scope>
    <source>
        <strain evidence="8 9">CBS 117610</strain>
    </source>
</reference>
<dbReference type="Pfam" id="PF04183">
    <property type="entry name" value="IucA_IucC"/>
    <property type="match status" value="1"/>
</dbReference>
<comment type="similarity">
    <text evidence="1">Belongs to the D-isomer specific 2-hydroxyacid dehydrogenase family.</text>
</comment>
<dbReference type="PROSITE" id="PS00671">
    <property type="entry name" value="D_2_HYDROXYACID_DH_3"/>
    <property type="match status" value="1"/>
</dbReference>
<dbReference type="GO" id="GO:0019290">
    <property type="term" value="P:siderophore biosynthetic process"/>
    <property type="evidence" value="ECO:0007669"/>
    <property type="project" value="InterPro"/>
</dbReference>
<dbReference type="PANTHER" id="PTHR42789:SF1">
    <property type="entry name" value="D-ISOMER SPECIFIC 2-HYDROXYACID DEHYDROGENASE FAMILY PROTEIN (AFU_ORTHOLOGUE AFUA_6G10090)"/>
    <property type="match status" value="1"/>
</dbReference>
<evidence type="ECO:0000256" key="3">
    <source>
        <dbReference type="ARBA" id="ARBA00023027"/>
    </source>
</evidence>
<keyword evidence="3" id="KW-0520">NAD</keyword>
<dbReference type="Pfam" id="PF06276">
    <property type="entry name" value="FhuF"/>
    <property type="match status" value="1"/>
</dbReference>
<accession>A0A2G7FNN3</accession>
<evidence type="ECO:0000256" key="1">
    <source>
        <dbReference type="ARBA" id="ARBA00005854"/>
    </source>
</evidence>
<dbReference type="AlphaFoldDB" id="A0A2G7FNN3"/>
<dbReference type="Pfam" id="PF02826">
    <property type="entry name" value="2-Hacid_dh_C"/>
    <property type="match status" value="1"/>
</dbReference>
<comment type="caution">
    <text evidence="8">The sequence shown here is derived from an EMBL/GenBank/DDBJ whole genome shotgun (WGS) entry which is preliminary data.</text>
</comment>
<dbReference type="InterPro" id="IPR036291">
    <property type="entry name" value="NAD(P)-bd_dom_sf"/>
</dbReference>
<dbReference type="Gene3D" id="1.10.510.40">
    <property type="match status" value="1"/>
</dbReference>
<evidence type="ECO:0000259" key="4">
    <source>
        <dbReference type="Pfam" id="PF00389"/>
    </source>
</evidence>
<feature type="domain" description="Aerobactin siderophore biosynthesis IucA/IucC-like C-terminal" evidence="7">
    <location>
        <begin position="389"/>
        <end position="544"/>
    </location>
</feature>
<dbReference type="SUPFAM" id="SSF52283">
    <property type="entry name" value="Formate/glycerate dehydrogenase catalytic domain-like"/>
    <property type="match status" value="1"/>
</dbReference>
<sequence>MMALTRHDQALFETTRRVLAEVVNEGLVRAKVEVTAPGGPGTLCLLGPQDASWVKVGVTPGTVIEMKEDRVVSVVRPESLQPPVIVGETGNQELDPGAIFALLSASLKDVADETVLEAIVQELRNSTRNQEKWLEISQGQPVFGLGDTSAKWERASINGHPTHPYHRLCYAQEPLKPVGPGDIPGMLTPTLAFVSVPRDNLRITGHFERELQPLLKRLDIPQTTSDRVIVPCLAQQLPSILQRFPDVVILKLTADCADAQASMRTITIRPELEFNYHLKLSLACQITSALRTITPWTTCGGPVQTELLERFLPDDLWVFREVAAVSGSQKDFNEARHLACILRDSLESRAQANDEVLIMAMALAQKPYGDSRTYAEILYNLETVVQKKEWFQRYITVLFSLVLPPLVQYGIGLEGHGQNLVARVCRQTGQIKGFAVRDFGGVRMHVPTLNNHGVKFDSLPPGGATLTDNLDNVWGKVHHSLLQNHVGFLLVALGLENHGGWAITLETLSTVLGGGQDSPGAKLLEYFTKDTMPFKCFLRMRMESKYRDVIHREGSAECDTHGLSAVEVYNRYLSALVACDLAKPFVTIILSELTCHTITKMSQPKLAILDDYQNISPAHFAHLEDRISISYFPETLDPRDERQRALLIERLQPFDVILAMRERTPFSKETLSALPNLKLLLTTGTRNLALDVQYCASRGIPVAGTAGRPAGVHSTVQHTWALILGLARHVARDDAAVKRGEWQGSLGMTLAGKTLGLLGLGKLGSQVGRIAVVAFEMKVIAWSTNLTQEKADEQAAALGLPAGSFQAVRDKAEFFRSADVVSLHSVLSERSRGIVGAAELEVMKPTAILVNTSRGPLVEEKALLETLNAGRIRGAALDVFEPEPLPKDSPWRTTAWGQDGRSEVVLSPHMGYGDEQIHGWYDEVASNLERWLNGEELNTRMN</sequence>
<feature type="domain" description="Aerobactin siderophore biosynthesis IucA/IucC N-terminal" evidence="6">
    <location>
        <begin position="246"/>
        <end position="365"/>
    </location>
</feature>
<evidence type="ECO:0000313" key="9">
    <source>
        <dbReference type="Proteomes" id="UP000231358"/>
    </source>
</evidence>
<evidence type="ECO:0000259" key="6">
    <source>
        <dbReference type="Pfam" id="PF04183"/>
    </source>
</evidence>
<proteinExistence type="inferred from homology"/>
<keyword evidence="2" id="KW-0560">Oxidoreductase</keyword>
<dbReference type="Proteomes" id="UP000231358">
    <property type="component" value="Unassembled WGS sequence"/>
</dbReference>
<feature type="domain" description="D-isomer specific 2-hydroxyacid dehydrogenase catalytic" evidence="4">
    <location>
        <begin position="631"/>
        <end position="942"/>
    </location>
</feature>
<dbReference type="InterPro" id="IPR029753">
    <property type="entry name" value="D-isomer_DH_CS"/>
</dbReference>
<dbReference type="SUPFAM" id="SSF51735">
    <property type="entry name" value="NAD(P)-binding Rossmann-fold domains"/>
    <property type="match status" value="1"/>
</dbReference>
<keyword evidence="9" id="KW-1185">Reference proteome</keyword>
<dbReference type="EMBL" id="NEXV01000528">
    <property type="protein sequence ID" value="PIG82218.1"/>
    <property type="molecule type" value="Genomic_DNA"/>
</dbReference>
<evidence type="ECO:0000256" key="2">
    <source>
        <dbReference type="ARBA" id="ARBA00023002"/>
    </source>
</evidence>
<dbReference type="Pfam" id="PF00389">
    <property type="entry name" value="2-Hacid_dh"/>
    <property type="match status" value="1"/>
</dbReference>
<evidence type="ECO:0000259" key="7">
    <source>
        <dbReference type="Pfam" id="PF06276"/>
    </source>
</evidence>
<dbReference type="Gene3D" id="3.40.50.720">
    <property type="entry name" value="NAD(P)-binding Rossmann-like Domain"/>
    <property type="match status" value="2"/>
</dbReference>
<protein>
    <submittedName>
        <fullName evidence="8">D-isomer specific 2-hydroxyacid dehydrogenase family protein</fullName>
    </submittedName>
</protein>
<gene>
    <name evidence="8" type="ORF">AARAC_000279</name>
</gene>
<evidence type="ECO:0000313" key="8">
    <source>
        <dbReference type="EMBL" id="PIG82218.1"/>
    </source>
</evidence>
<dbReference type="CDD" id="cd12169">
    <property type="entry name" value="PGDH_like_1"/>
    <property type="match status" value="1"/>
</dbReference>